<sequence>MRKGTSAEELSQSIVSKSQYKLSFICKCMDHQPEVRRSLWTLWSPYSTRSWQLYLTSQKNVSAYSPVCSNLYQP</sequence>
<comment type="caution">
    <text evidence="1">The sequence shown here is derived from an EMBL/GenBank/DDBJ whole genome shotgun (WGS) entry which is preliminary data.</text>
</comment>
<organism evidence="1 2">
    <name type="scientific">Halteria grandinella</name>
    <dbReference type="NCBI Taxonomy" id="5974"/>
    <lineage>
        <taxon>Eukaryota</taxon>
        <taxon>Sar</taxon>
        <taxon>Alveolata</taxon>
        <taxon>Ciliophora</taxon>
        <taxon>Intramacronucleata</taxon>
        <taxon>Spirotrichea</taxon>
        <taxon>Stichotrichia</taxon>
        <taxon>Sporadotrichida</taxon>
        <taxon>Halteriidae</taxon>
        <taxon>Halteria</taxon>
    </lineage>
</organism>
<accession>A0A8J8T6Z9</accession>
<evidence type="ECO:0000313" key="1">
    <source>
        <dbReference type="EMBL" id="TNV84035.1"/>
    </source>
</evidence>
<dbReference type="Proteomes" id="UP000785679">
    <property type="component" value="Unassembled WGS sequence"/>
</dbReference>
<dbReference type="AlphaFoldDB" id="A0A8J8T6Z9"/>
<evidence type="ECO:0000313" key="2">
    <source>
        <dbReference type="Proteomes" id="UP000785679"/>
    </source>
</evidence>
<protein>
    <submittedName>
        <fullName evidence="1">Uncharacterized protein</fullName>
    </submittedName>
</protein>
<reference evidence="1" key="1">
    <citation type="submission" date="2019-06" db="EMBL/GenBank/DDBJ databases">
        <authorList>
            <person name="Zheng W."/>
        </authorList>
    </citation>
    <scope>NUCLEOTIDE SEQUENCE</scope>
    <source>
        <strain evidence="1">QDHG01</strain>
    </source>
</reference>
<dbReference type="EMBL" id="RRYP01003199">
    <property type="protein sequence ID" value="TNV84035.1"/>
    <property type="molecule type" value="Genomic_DNA"/>
</dbReference>
<gene>
    <name evidence="1" type="ORF">FGO68_gene12071</name>
</gene>
<name>A0A8J8T6Z9_HALGN</name>
<keyword evidence="2" id="KW-1185">Reference proteome</keyword>
<proteinExistence type="predicted"/>